<gene>
    <name evidence="2" type="ORF">EGW08_011138</name>
</gene>
<dbReference type="Gene3D" id="3.10.20.90">
    <property type="entry name" value="Phosphatidylinositol 3-kinase Catalytic Subunit, Chain A, domain 1"/>
    <property type="match status" value="1"/>
</dbReference>
<dbReference type="Proteomes" id="UP000271974">
    <property type="component" value="Unassembled WGS sequence"/>
</dbReference>
<dbReference type="InterPro" id="IPR000626">
    <property type="entry name" value="Ubiquitin-like_dom"/>
</dbReference>
<proteinExistence type="predicted"/>
<evidence type="ECO:0000259" key="1">
    <source>
        <dbReference type="PROSITE" id="PS50053"/>
    </source>
</evidence>
<sequence length="216" mass="23776">MDALDLSTEPRSLPNGNGRQFLIPGKKTTLSGFDISFEIGIPGAESHVEINNLRNGQVHCCVHVSVGKNRLGASIRNIRNAAAGVVWIRVTERGSLPEMEVIQGHQAPSATGGFRTLGLIKIQDNARNQNDSDSDDEMIDFQIFVKLCSGKSTTYTVNSETLVESLKLKIQERHQMPPDQQRLLYAGHQLEDHRSLGSYNIEANASLNMVLRLRGG</sequence>
<dbReference type="PANTHER" id="PTHR10666">
    <property type="entry name" value="UBIQUITIN"/>
    <property type="match status" value="1"/>
</dbReference>
<dbReference type="SUPFAM" id="SSF54236">
    <property type="entry name" value="Ubiquitin-like"/>
    <property type="match status" value="1"/>
</dbReference>
<dbReference type="AlphaFoldDB" id="A0A3S1BHW5"/>
<protein>
    <recommendedName>
        <fullName evidence="1">Ubiquitin-like domain-containing protein</fullName>
    </recommendedName>
</protein>
<dbReference type="OrthoDB" id="428577at2759"/>
<accession>A0A3S1BHW5</accession>
<dbReference type="STRING" id="188477.A0A3S1BHW5"/>
<reference evidence="2 3" key="1">
    <citation type="submission" date="2019-01" db="EMBL/GenBank/DDBJ databases">
        <title>A draft genome assembly of the solar-powered sea slug Elysia chlorotica.</title>
        <authorList>
            <person name="Cai H."/>
            <person name="Li Q."/>
            <person name="Fang X."/>
            <person name="Li J."/>
            <person name="Curtis N.E."/>
            <person name="Altenburger A."/>
            <person name="Shibata T."/>
            <person name="Feng M."/>
            <person name="Maeda T."/>
            <person name="Schwartz J.A."/>
            <person name="Shigenobu S."/>
            <person name="Lundholm N."/>
            <person name="Nishiyama T."/>
            <person name="Yang H."/>
            <person name="Hasebe M."/>
            <person name="Li S."/>
            <person name="Pierce S.K."/>
            <person name="Wang J."/>
        </authorList>
    </citation>
    <scope>NUCLEOTIDE SEQUENCE [LARGE SCALE GENOMIC DNA]</scope>
    <source>
        <strain evidence="2">EC2010</strain>
        <tissue evidence="2">Whole organism of an adult</tissue>
    </source>
</reference>
<dbReference type="InterPro" id="IPR019954">
    <property type="entry name" value="Ubiquitin_CS"/>
</dbReference>
<feature type="domain" description="Ubiquitin-like" evidence="1">
    <location>
        <begin position="141"/>
        <end position="216"/>
    </location>
</feature>
<dbReference type="InterPro" id="IPR019956">
    <property type="entry name" value="Ubiquitin_dom"/>
</dbReference>
<dbReference type="FunFam" id="3.10.20.90:FF:000205">
    <property type="entry name" value="2'-5'-oligoadenylate synthase-like protein 2"/>
    <property type="match status" value="1"/>
</dbReference>
<dbReference type="PROSITE" id="PS50053">
    <property type="entry name" value="UBIQUITIN_2"/>
    <property type="match status" value="1"/>
</dbReference>
<evidence type="ECO:0000313" key="3">
    <source>
        <dbReference type="Proteomes" id="UP000271974"/>
    </source>
</evidence>
<comment type="caution">
    <text evidence="2">The sequence shown here is derived from an EMBL/GenBank/DDBJ whole genome shotgun (WGS) entry which is preliminary data.</text>
</comment>
<name>A0A3S1BHW5_ELYCH</name>
<evidence type="ECO:0000313" key="2">
    <source>
        <dbReference type="EMBL" id="RUS81098.1"/>
    </source>
</evidence>
<dbReference type="InterPro" id="IPR029071">
    <property type="entry name" value="Ubiquitin-like_domsf"/>
</dbReference>
<dbReference type="Pfam" id="PF00240">
    <property type="entry name" value="ubiquitin"/>
    <property type="match status" value="1"/>
</dbReference>
<dbReference type="PROSITE" id="PS00299">
    <property type="entry name" value="UBIQUITIN_1"/>
    <property type="match status" value="1"/>
</dbReference>
<dbReference type="SMART" id="SM00213">
    <property type="entry name" value="UBQ"/>
    <property type="match status" value="1"/>
</dbReference>
<dbReference type="EMBL" id="RQTK01000355">
    <property type="protein sequence ID" value="RUS81098.1"/>
    <property type="molecule type" value="Genomic_DNA"/>
</dbReference>
<keyword evidence="3" id="KW-1185">Reference proteome</keyword>
<dbReference type="InterPro" id="IPR050158">
    <property type="entry name" value="Ubiquitin_ubiquitin-like"/>
</dbReference>
<dbReference type="PRINTS" id="PR00348">
    <property type="entry name" value="UBIQUITIN"/>
</dbReference>
<organism evidence="2 3">
    <name type="scientific">Elysia chlorotica</name>
    <name type="common">Eastern emerald elysia</name>
    <name type="synonym">Sea slug</name>
    <dbReference type="NCBI Taxonomy" id="188477"/>
    <lineage>
        <taxon>Eukaryota</taxon>
        <taxon>Metazoa</taxon>
        <taxon>Spiralia</taxon>
        <taxon>Lophotrochozoa</taxon>
        <taxon>Mollusca</taxon>
        <taxon>Gastropoda</taxon>
        <taxon>Heterobranchia</taxon>
        <taxon>Euthyneura</taxon>
        <taxon>Panpulmonata</taxon>
        <taxon>Sacoglossa</taxon>
        <taxon>Placobranchoidea</taxon>
        <taxon>Plakobranchidae</taxon>
        <taxon>Elysia</taxon>
    </lineage>
</organism>